<organism evidence="1 2">
    <name type="scientific">Streptomyces albiflavescens</name>
    <dbReference type="NCBI Taxonomy" id="1623582"/>
    <lineage>
        <taxon>Bacteria</taxon>
        <taxon>Bacillati</taxon>
        <taxon>Actinomycetota</taxon>
        <taxon>Actinomycetes</taxon>
        <taxon>Kitasatosporales</taxon>
        <taxon>Streptomycetaceae</taxon>
        <taxon>Streptomyces</taxon>
    </lineage>
</organism>
<evidence type="ECO:0000313" key="2">
    <source>
        <dbReference type="Proteomes" id="UP000600365"/>
    </source>
</evidence>
<dbReference type="Proteomes" id="UP000600365">
    <property type="component" value="Unassembled WGS sequence"/>
</dbReference>
<comment type="caution">
    <text evidence="1">The sequence shown here is derived from an EMBL/GenBank/DDBJ whole genome shotgun (WGS) entry which is preliminary data.</text>
</comment>
<keyword evidence="2" id="KW-1185">Reference proteome</keyword>
<dbReference type="EMBL" id="BMMM01000029">
    <property type="protein sequence ID" value="GGN94031.1"/>
    <property type="molecule type" value="Genomic_DNA"/>
</dbReference>
<evidence type="ECO:0000313" key="1">
    <source>
        <dbReference type="EMBL" id="GGN94031.1"/>
    </source>
</evidence>
<sequence>MALEYLFDWPDTGPAGRSGPGMRDDMYKRIPESLGHRAWAPEWAVPTWARSVGRARASRIKSLRGAAGAGGRTVHLPDVRDIQVCTVNNLPSSRR</sequence>
<name>A0A918DAY8_9ACTN</name>
<dbReference type="AlphaFoldDB" id="A0A918DAY8"/>
<reference evidence="1 2" key="1">
    <citation type="journal article" date="2014" name="Int. J. Syst. Evol. Microbiol.">
        <title>Complete genome sequence of Corynebacterium casei LMG S-19264T (=DSM 44701T), isolated from a smear-ripened cheese.</title>
        <authorList>
            <consortium name="US DOE Joint Genome Institute (JGI-PGF)"/>
            <person name="Walter F."/>
            <person name="Albersmeier A."/>
            <person name="Kalinowski J."/>
            <person name="Ruckert C."/>
        </authorList>
    </citation>
    <scope>NUCLEOTIDE SEQUENCE [LARGE SCALE GENOMIC DNA]</scope>
    <source>
        <strain evidence="1 2">CGMCC 4.7111</strain>
    </source>
</reference>
<accession>A0A918DAY8</accession>
<proteinExistence type="predicted"/>
<protein>
    <submittedName>
        <fullName evidence="1">Uncharacterized protein</fullName>
    </submittedName>
</protein>
<gene>
    <name evidence="1" type="ORF">GCM10011579_093150</name>
</gene>